<keyword evidence="1" id="KW-0479">Metal-binding</keyword>
<organism evidence="5 6">
    <name type="scientific">Toxocara canis</name>
    <name type="common">Canine roundworm</name>
    <dbReference type="NCBI Taxonomy" id="6265"/>
    <lineage>
        <taxon>Eukaryota</taxon>
        <taxon>Metazoa</taxon>
        <taxon>Ecdysozoa</taxon>
        <taxon>Nematoda</taxon>
        <taxon>Chromadorea</taxon>
        <taxon>Rhabditida</taxon>
        <taxon>Spirurina</taxon>
        <taxon>Ascaridomorpha</taxon>
        <taxon>Ascaridoidea</taxon>
        <taxon>Toxocaridae</taxon>
        <taxon>Toxocara</taxon>
    </lineage>
</organism>
<evidence type="ECO:0000256" key="3">
    <source>
        <dbReference type="ARBA" id="ARBA00022833"/>
    </source>
</evidence>
<sequence length="123" mass="14074">MVGAPNEVSTRKPHLYFGGYEYRFDRTSKDGDVQFFRCIHKGCKGRAHCYADGKTIKVIKNHAHKPNQRLIQSRSVHNRGVNSAANSERRIASRLTKGISDSYVRLEENNKRIIDVSVLRESE</sequence>
<name>A0A0B2VM62_TOXCA</name>
<comment type="caution">
    <text evidence="5">The sequence shown here is derived from an EMBL/GenBank/DDBJ whole genome shotgun (WGS) entry which is preliminary data.</text>
</comment>
<gene>
    <name evidence="5" type="ORF">Tcan_15288</name>
</gene>
<protein>
    <recommendedName>
        <fullName evidence="4">FLYWCH-type domain-containing protein</fullName>
    </recommendedName>
</protein>
<dbReference type="Proteomes" id="UP000031036">
    <property type="component" value="Unassembled WGS sequence"/>
</dbReference>
<dbReference type="GO" id="GO:0008270">
    <property type="term" value="F:zinc ion binding"/>
    <property type="evidence" value="ECO:0007669"/>
    <property type="project" value="UniProtKB-KW"/>
</dbReference>
<evidence type="ECO:0000259" key="4">
    <source>
        <dbReference type="Pfam" id="PF04500"/>
    </source>
</evidence>
<accession>A0A0B2VM62</accession>
<keyword evidence="6" id="KW-1185">Reference proteome</keyword>
<evidence type="ECO:0000256" key="2">
    <source>
        <dbReference type="ARBA" id="ARBA00022771"/>
    </source>
</evidence>
<dbReference type="InterPro" id="IPR007588">
    <property type="entry name" value="Znf_FLYWCH"/>
</dbReference>
<keyword evidence="2" id="KW-0863">Zinc-finger</keyword>
<dbReference type="EMBL" id="JPKZ01001342">
    <property type="protein sequence ID" value="KHN82527.1"/>
    <property type="molecule type" value="Genomic_DNA"/>
</dbReference>
<keyword evidence="3" id="KW-0862">Zinc</keyword>
<dbReference type="AlphaFoldDB" id="A0A0B2VM62"/>
<dbReference type="Gene3D" id="2.20.25.240">
    <property type="match status" value="1"/>
</dbReference>
<evidence type="ECO:0000313" key="6">
    <source>
        <dbReference type="Proteomes" id="UP000031036"/>
    </source>
</evidence>
<evidence type="ECO:0000313" key="5">
    <source>
        <dbReference type="EMBL" id="KHN82527.1"/>
    </source>
</evidence>
<feature type="domain" description="FLYWCH-type" evidence="4">
    <location>
        <begin position="12"/>
        <end position="64"/>
    </location>
</feature>
<proteinExistence type="predicted"/>
<evidence type="ECO:0000256" key="1">
    <source>
        <dbReference type="ARBA" id="ARBA00022723"/>
    </source>
</evidence>
<dbReference type="Pfam" id="PF04500">
    <property type="entry name" value="FLYWCH"/>
    <property type="match status" value="1"/>
</dbReference>
<reference evidence="5 6" key="1">
    <citation type="submission" date="2014-11" db="EMBL/GenBank/DDBJ databases">
        <title>Genetic blueprint of the zoonotic pathogen Toxocara canis.</title>
        <authorList>
            <person name="Zhu X.-Q."/>
            <person name="Korhonen P.K."/>
            <person name="Cai H."/>
            <person name="Young N.D."/>
            <person name="Nejsum P."/>
            <person name="von Samson-Himmelstjerna G."/>
            <person name="Boag P.R."/>
            <person name="Tan P."/>
            <person name="Li Q."/>
            <person name="Min J."/>
            <person name="Yang Y."/>
            <person name="Wang X."/>
            <person name="Fang X."/>
            <person name="Hall R.S."/>
            <person name="Hofmann A."/>
            <person name="Sternberg P.W."/>
            <person name="Jex A.R."/>
            <person name="Gasser R.B."/>
        </authorList>
    </citation>
    <scope>NUCLEOTIDE SEQUENCE [LARGE SCALE GENOMIC DNA]</scope>
    <source>
        <strain evidence="5">PN_DK_2014</strain>
    </source>
</reference>